<dbReference type="Pfam" id="PF01237">
    <property type="entry name" value="Oxysterol_BP"/>
    <property type="match status" value="1"/>
</dbReference>
<evidence type="ECO:0008006" key="5">
    <source>
        <dbReference type="Google" id="ProtNLM"/>
    </source>
</evidence>
<evidence type="ECO:0000313" key="3">
    <source>
        <dbReference type="EMBL" id="RZC75861.1"/>
    </source>
</evidence>
<evidence type="ECO:0000313" key="4">
    <source>
        <dbReference type="Proteomes" id="UP000316621"/>
    </source>
</evidence>
<dbReference type="EMBL" id="CM010723">
    <property type="protein sequence ID" value="RZC75861.1"/>
    <property type="molecule type" value="Genomic_DNA"/>
</dbReference>
<dbReference type="InterPro" id="IPR018494">
    <property type="entry name" value="Oxysterol-bd_CS"/>
</dbReference>
<reference evidence="3 4" key="1">
    <citation type="journal article" date="2018" name="Science">
        <title>The opium poppy genome and morphinan production.</title>
        <authorList>
            <person name="Guo L."/>
            <person name="Winzer T."/>
            <person name="Yang X."/>
            <person name="Li Y."/>
            <person name="Ning Z."/>
            <person name="He Z."/>
            <person name="Teodor R."/>
            <person name="Lu Y."/>
            <person name="Bowser T.A."/>
            <person name="Graham I.A."/>
            <person name="Ye K."/>
        </authorList>
    </citation>
    <scope>NUCLEOTIDE SEQUENCE [LARGE SCALE GENOMIC DNA]</scope>
    <source>
        <strain evidence="4">cv. HN1</strain>
        <tissue evidence="3">Leaves</tissue>
    </source>
</reference>
<dbReference type="Gene3D" id="2.40.160.120">
    <property type="match status" value="1"/>
</dbReference>
<dbReference type="PANTHER" id="PTHR10972">
    <property type="entry name" value="OXYSTEROL-BINDING PROTEIN-RELATED"/>
    <property type="match status" value="1"/>
</dbReference>
<accession>A0A4Y7KUR6</accession>
<dbReference type="SUPFAM" id="SSF144000">
    <property type="entry name" value="Oxysterol-binding protein-like"/>
    <property type="match status" value="1"/>
</dbReference>
<dbReference type="FunFam" id="2.40.160.120:FF:000009">
    <property type="entry name" value="oxysterol-binding protein-related protein 3C"/>
    <property type="match status" value="1"/>
</dbReference>
<feature type="region of interest" description="Disordered" evidence="2">
    <location>
        <begin position="427"/>
        <end position="456"/>
    </location>
</feature>
<dbReference type="GO" id="GO:0005829">
    <property type="term" value="C:cytosol"/>
    <property type="evidence" value="ECO:0007669"/>
    <property type="project" value="TreeGrafter"/>
</dbReference>
<name>A0A4Y7KUR6_PAPSO</name>
<dbReference type="InterPro" id="IPR037239">
    <property type="entry name" value="OSBP_sf"/>
</dbReference>
<dbReference type="InterPro" id="IPR000648">
    <property type="entry name" value="Oxysterol-bd"/>
</dbReference>
<dbReference type="AlphaFoldDB" id="A0A4Y7KUR6"/>
<keyword evidence="4" id="KW-1185">Reference proteome</keyword>
<evidence type="ECO:0000256" key="2">
    <source>
        <dbReference type="SAM" id="MobiDB-lite"/>
    </source>
</evidence>
<feature type="compositionally biased region" description="Basic and acidic residues" evidence="2">
    <location>
        <begin position="427"/>
        <end position="436"/>
    </location>
</feature>
<sequence length="456" mass="51738">MASKRSSGGRFFSSIKSSLSNIAKIPISKSVNSIDEIEVISPDGDRVDATVEATKGKWIPDERESLWKLAKKYIGGDIISLNYTPISYMEPATNVSRMAELMEYSHLLDQADICEDPYMRMLSIAASWALSVYFALSRPTKPFNPIVGETFEMVNHDGITYIGEQVSHHPPIDAAHAENEHFIHDITSNLRTKLLGNSLDIYPSTRTRITLKRDGVVLDANPPHIRANNLIFGRLWVSLSGELTLTNMTTGDYVVFKFQPPGWFGGSRGQVDGYVYNAAKEPKILMTGKWTKSLSYQPCDKEGKPLAETELKEVWKVADLPEKDKFQFTYFTHKLNSLDTAPRKMLASDSRLRSDRCALEKGDLSKVSREKSSIEARQRNEQKRREANADKFLPKWFDLSDEVKATPWGDVRAYKYNGKYDEHRAAIDTSTDKDVDIQPTEFNPWQYSDTKIESRK</sequence>
<dbReference type="PANTHER" id="PTHR10972:SF136">
    <property type="entry name" value="OXYSTEROL-BINDING PROTEIN 8"/>
    <property type="match status" value="1"/>
</dbReference>
<dbReference type="Gene3D" id="3.30.70.3490">
    <property type="match status" value="1"/>
</dbReference>
<dbReference type="Gramene" id="RZC75861">
    <property type="protein sequence ID" value="RZC75861"/>
    <property type="gene ID" value="C5167_000090"/>
</dbReference>
<dbReference type="STRING" id="3469.A0A4Y7KUR6"/>
<comment type="similarity">
    <text evidence="1">Belongs to the OSBP family.</text>
</comment>
<dbReference type="PROSITE" id="PS01013">
    <property type="entry name" value="OSBP"/>
    <property type="match status" value="1"/>
</dbReference>
<dbReference type="GO" id="GO:0032934">
    <property type="term" value="F:sterol binding"/>
    <property type="evidence" value="ECO:0007669"/>
    <property type="project" value="TreeGrafter"/>
</dbReference>
<feature type="compositionally biased region" description="Polar residues" evidence="2">
    <location>
        <begin position="440"/>
        <end position="449"/>
    </location>
</feature>
<organism evidence="3 4">
    <name type="scientific">Papaver somniferum</name>
    <name type="common">Opium poppy</name>
    <dbReference type="NCBI Taxonomy" id="3469"/>
    <lineage>
        <taxon>Eukaryota</taxon>
        <taxon>Viridiplantae</taxon>
        <taxon>Streptophyta</taxon>
        <taxon>Embryophyta</taxon>
        <taxon>Tracheophyta</taxon>
        <taxon>Spermatophyta</taxon>
        <taxon>Magnoliopsida</taxon>
        <taxon>Ranunculales</taxon>
        <taxon>Papaveraceae</taxon>
        <taxon>Papaveroideae</taxon>
        <taxon>Papaver</taxon>
    </lineage>
</organism>
<evidence type="ECO:0000256" key="1">
    <source>
        <dbReference type="RuleBase" id="RU003844"/>
    </source>
</evidence>
<proteinExistence type="inferred from homology"/>
<gene>
    <name evidence="3" type="ORF">C5167_000090</name>
</gene>
<protein>
    <recommendedName>
        <fullName evidence="5">Oxysterol-binding protein</fullName>
    </recommendedName>
</protein>
<dbReference type="GO" id="GO:0016020">
    <property type="term" value="C:membrane"/>
    <property type="evidence" value="ECO:0007669"/>
    <property type="project" value="TreeGrafter"/>
</dbReference>
<dbReference type="Proteomes" id="UP000316621">
    <property type="component" value="Chromosome 9"/>
</dbReference>